<protein>
    <submittedName>
        <fullName evidence="4">Membrane protein</fullName>
    </submittedName>
</protein>
<sequence length="244" mass="26568">MKKQKIKELLWGMGLVAAAAFLVLNQLHVLSFSLSLGTIFWTIIFGLVLVNSIVGRSTFGIVFSIAFLLIIYAGPLHITKIVPWTLLLAAGLIYAGLSLILPHGWRHPKSYFVSHDWSKINESSQHYNAGRAEENDRNIVISQKIGDTSRYVHSQNLESVTINSTIGQVSVYLDAAKPAGDTVTVNVSAAMGEVEIYLPLSWQIEDHLSAAFGEVNISGTSQGGGPTVILQGTIKFGEISIKYV</sequence>
<reference evidence="4 5" key="1">
    <citation type="journal article" date="2023" name="Microbiol. Spectr.">
        <title>Symbiosis of Carpenter Bees with Uncharacterized Lactic Acid Bacteria Showing NAD Auxotrophy.</title>
        <authorList>
            <person name="Kawasaki S."/>
            <person name="Ozawa K."/>
            <person name="Mori T."/>
            <person name="Yamamoto A."/>
            <person name="Ito M."/>
            <person name="Ohkuma M."/>
            <person name="Sakamoto M."/>
            <person name="Matsutani M."/>
        </authorList>
    </citation>
    <scope>NUCLEOTIDE SEQUENCE [LARGE SCALE GENOMIC DNA]</scope>
    <source>
        <strain evidence="4 5">Kim32-2</strain>
    </source>
</reference>
<keyword evidence="1" id="KW-0472">Membrane</keyword>
<dbReference type="InterPro" id="IPR054331">
    <property type="entry name" value="LiaF_TM"/>
</dbReference>
<evidence type="ECO:0000259" key="2">
    <source>
        <dbReference type="Pfam" id="PF09922"/>
    </source>
</evidence>
<keyword evidence="1" id="KW-0812">Transmembrane</keyword>
<evidence type="ECO:0000313" key="5">
    <source>
        <dbReference type="Proteomes" id="UP001321741"/>
    </source>
</evidence>
<proteinExistence type="predicted"/>
<feature type="transmembrane region" description="Helical" evidence="1">
    <location>
        <begin position="57"/>
        <end position="75"/>
    </location>
</feature>
<keyword evidence="1" id="KW-1133">Transmembrane helix</keyword>
<evidence type="ECO:0000313" key="4">
    <source>
        <dbReference type="EMBL" id="BDR61172.1"/>
    </source>
</evidence>
<feature type="transmembrane region" description="Helical" evidence="1">
    <location>
        <begin position="32"/>
        <end position="50"/>
    </location>
</feature>
<dbReference type="RefSeq" id="WP_317637396.1">
    <property type="nucleotide sequence ID" value="NZ_AP026803.1"/>
</dbReference>
<dbReference type="Pfam" id="PF09922">
    <property type="entry name" value="LiaF-like_C"/>
    <property type="match status" value="1"/>
</dbReference>
<accession>A0ABN6SPX2</accession>
<dbReference type="EMBL" id="AP026803">
    <property type="protein sequence ID" value="BDR61172.1"/>
    <property type="molecule type" value="Genomic_DNA"/>
</dbReference>
<organism evidence="4 5">
    <name type="scientific">Lactobacillus xylocopicola</name>
    <dbReference type="NCBI Taxonomy" id="2976676"/>
    <lineage>
        <taxon>Bacteria</taxon>
        <taxon>Bacillati</taxon>
        <taxon>Bacillota</taxon>
        <taxon>Bacilli</taxon>
        <taxon>Lactobacillales</taxon>
        <taxon>Lactobacillaceae</taxon>
        <taxon>Lactobacillus</taxon>
    </lineage>
</organism>
<dbReference type="InterPro" id="IPR024425">
    <property type="entry name" value="LiaF-like_C"/>
</dbReference>
<feature type="transmembrane region" description="Helical" evidence="1">
    <location>
        <begin position="9"/>
        <end position="26"/>
    </location>
</feature>
<dbReference type="Pfam" id="PF22570">
    <property type="entry name" value="LiaF-TM"/>
    <property type="match status" value="1"/>
</dbReference>
<gene>
    <name evidence="4" type="ORF">KIM322_14330</name>
</gene>
<evidence type="ECO:0000256" key="1">
    <source>
        <dbReference type="SAM" id="Phobius"/>
    </source>
</evidence>
<feature type="domain" description="LiaF transmembrane" evidence="3">
    <location>
        <begin position="10"/>
        <end position="105"/>
    </location>
</feature>
<name>A0ABN6SPX2_9LACO</name>
<evidence type="ECO:0000259" key="3">
    <source>
        <dbReference type="Pfam" id="PF22570"/>
    </source>
</evidence>
<dbReference type="Proteomes" id="UP001321741">
    <property type="component" value="Chromosome"/>
</dbReference>
<feature type="domain" description="Cell wall-active antibiotics response LiaF-like C-terminal" evidence="2">
    <location>
        <begin position="145"/>
        <end position="224"/>
    </location>
</feature>
<feature type="transmembrane region" description="Helical" evidence="1">
    <location>
        <begin position="81"/>
        <end position="101"/>
    </location>
</feature>
<keyword evidence="5" id="KW-1185">Reference proteome</keyword>